<comment type="subcellular location">
    <subcellularLocation>
        <location evidence="2">Cytoplasm</location>
    </subcellularLocation>
</comment>
<organism evidence="15 16">
    <name type="scientific">Daedalea quercina L-15889</name>
    <dbReference type="NCBI Taxonomy" id="1314783"/>
    <lineage>
        <taxon>Eukaryota</taxon>
        <taxon>Fungi</taxon>
        <taxon>Dikarya</taxon>
        <taxon>Basidiomycota</taxon>
        <taxon>Agaricomycotina</taxon>
        <taxon>Agaricomycetes</taxon>
        <taxon>Polyporales</taxon>
        <taxon>Fomitopsis</taxon>
    </lineage>
</organism>
<evidence type="ECO:0000256" key="8">
    <source>
        <dbReference type="ARBA" id="ARBA00022723"/>
    </source>
</evidence>
<dbReference type="InterPro" id="IPR057634">
    <property type="entry name" value="PAH_ZNF598/HEL2"/>
</dbReference>
<dbReference type="Pfam" id="PF23230">
    <property type="entry name" value="zf-C2H2_13"/>
    <property type="match status" value="1"/>
</dbReference>
<evidence type="ECO:0000256" key="12">
    <source>
        <dbReference type="PROSITE-ProRule" id="PRU00175"/>
    </source>
</evidence>
<dbReference type="InterPro" id="IPR013087">
    <property type="entry name" value="Znf_C2H2_type"/>
</dbReference>
<keyword evidence="9 12" id="KW-0863">Zinc-finger</keyword>
<evidence type="ECO:0000256" key="7">
    <source>
        <dbReference type="ARBA" id="ARBA00022679"/>
    </source>
</evidence>
<dbReference type="InterPro" id="IPR001841">
    <property type="entry name" value="Znf_RING"/>
</dbReference>
<protein>
    <recommendedName>
        <fullName evidence="4">RING-type E3 ubiquitin transferase</fullName>
        <ecNumber evidence="4">2.3.2.27</ecNumber>
    </recommendedName>
</protein>
<evidence type="ECO:0000256" key="4">
    <source>
        <dbReference type="ARBA" id="ARBA00012483"/>
    </source>
</evidence>
<evidence type="ECO:0000256" key="9">
    <source>
        <dbReference type="ARBA" id="ARBA00022771"/>
    </source>
</evidence>
<feature type="compositionally biased region" description="Pro residues" evidence="13">
    <location>
        <begin position="371"/>
        <end position="382"/>
    </location>
</feature>
<evidence type="ECO:0000256" key="11">
    <source>
        <dbReference type="ARBA" id="ARBA00035113"/>
    </source>
</evidence>
<dbReference type="GO" id="GO:0072344">
    <property type="term" value="P:rescue of stalled ribosome"/>
    <property type="evidence" value="ECO:0007669"/>
    <property type="project" value="InterPro"/>
</dbReference>
<proteinExistence type="inferred from homology"/>
<dbReference type="GO" id="GO:0016567">
    <property type="term" value="P:protein ubiquitination"/>
    <property type="evidence" value="ECO:0007669"/>
    <property type="project" value="TreeGrafter"/>
</dbReference>
<comment type="pathway">
    <text evidence="3">Protein modification; protein ubiquitination.</text>
</comment>
<accession>A0A165RZB2</accession>
<feature type="compositionally biased region" description="Low complexity" evidence="13">
    <location>
        <begin position="553"/>
        <end position="564"/>
    </location>
</feature>
<keyword evidence="16" id="KW-1185">Reference proteome</keyword>
<feature type="region of interest" description="Disordered" evidence="13">
    <location>
        <begin position="553"/>
        <end position="643"/>
    </location>
</feature>
<reference evidence="15 16" key="1">
    <citation type="journal article" date="2016" name="Mol. Biol. Evol.">
        <title>Comparative Genomics of Early-Diverging Mushroom-Forming Fungi Provides Insights into the Origins of Lignocellulose Decay Capabilities.</title>
        <authorList>
            <person name="Nagy L.G."/>
            <person name="Riley R."/>
            <person name="Tritt A."/>
            <person name="Adam C."/>
            <person name="Daum C."/>
            <person name="Floudas D."/>
            <person name="Sun H."/>
            <person name="Yadav J.S."/>
            <person name="Pangilinan J."/>
            <person name="Larsson K.H."/>
            <person name="Matsuura K."/>
            <person name="Barry K."/>
            <person name="Labutti K."/>
            <person name="Kuo R."/>
            <person name="Ohm R.A."/>
            <person name="Bhattacharya S.S."/>
            <person name="Shirouzu T."/>
            <person name="Yoshinaga Y."/>
            <person name="Martin F.M."/>
            <person name="Grigoriev I.V."/>
            <person name="Hibbett D.S."/>
        </authorList>
    </citation>
    <scope>NUCLEOTIDE SEQUENCE [LARGE SCALE GENOMIC DNA]</scope>
    <source>
        <strain evidence="15 16">L-15889</strain>
    </source>
</reference>
<dbReference type="GO" id="GO:0008270">
    <property type="term" value="F:zinc ion binding"/>
    <property type="evidence" value="ECO:0007669"/>
    <property type="project" value="UniProtKB-KW"/>
</dbReference>
<comment type="catalytic activity">
    <reaction evidence="1">
        <text>S-ubiquitinyl-[E2 ubiquitin-conjugating enzyme]-L-cysteine + [acceptor protein]-L-lysine = [E2 ubiquitin-conjugating enzyme]-L-cysteine + N(6)-ubiquitinyl-[acceptor protein]-L-lysine.</text>
        <dbReference type="EC" id="2.3.2.27"/>
    </reaction>
</comment>
<feature type="compositionally biased region" description="Polar residues" evidence="13">
    <location>
        <begin position="396"/>
        <end position="415"/>
    </location>
</feature>
<dbReference type="SMART" id="SM00355">
    <property type="entry name" value="ZnF_C2H2"/>
    <property type="match status" value="4"/>
</dbReference>
<keyword evidence="10" id="KW-0862">Zinc</keyword>
<sequence length="738" mass="80635">MSSGTMTQTQTQTAPRGGRKGRGRGGRGRSQVQNGKSARQKSTEKAVQDGVQTFQESVHKAPNNADSDPAPEADDGALCWICAEPVKYWSLSECNHRTCHVCALRLRALYKKQDCTFCKESQPSVIFTTSPDALWSSYTPDQVPYKDPKLSISFETQEMMEDTLILLRFNCPDKDCDYIANGWSDLKLHTRAAHGKLMCDICIRFKKIFAHEHALYAPDQLPLHLPSMQRGRHPPVQKHQIEGGVHPLCEFCRECFFGDDELYAHMREKHEECFICKRNEVRDQYFRNYDTLEQHFTHAHFPCNRPECLQRKFVVFGTVLDLKAHMVEEHGADMSARDKKAASRVQAEFEFEEVGSRRGRGSRRDRDRDPPPAPPPPGPPRPTGAGGRRREAFGGNLTTQESSADATPHGQTPNLSRPQSRRPSPSPGVIESGAAEHTASLVARISSLAPHPTTAIPAIQAAMRSYRVSESAARDLISTVWNIIDRNLDSTASVVNLLVDSIDEEDKKRELLAAWNSFKIEQRGQFPELVPTSIGTQWAGVTSGRVLNAKNLTSARTSSQSSRQVWDRVARAAASSSTSPSPTPQRSRERFPTLPAGGPSTNTTLFRQAPRSTPWASAAAAKPAPRGPTSIPGPGANVNRSAPTLSRSAFPELPTASKSHAPKAVIGGNKSLRNIIGDTTPPIPAWSGGGSTSNGADSIAEPTPAEASSAQSEQSSGKGKKAKGKQKQTLFTLGSFPA</sequence>
<dbReference type="EMBL" id="KV429046">
    <property type="protein sequence ID" value="KZT71337.1"/>
    <property type="molecule type" value="Genomic_DNA"/>
</dbReference>
<feature type="region of interest" description="Disordered" evidence="13">
    <location>
        <begin position="1"/>
        <end position="51"/>
    </location>
</feature>
<evidence type="ECO:0000256" key="2">
    <source>
        <dbReference type="ARBA" id="ARBA00004496"/>
    </source>
</evidence>
<dbReference type="InterPro" id="IPR041888">
    <property type="entry name" value="RING-HC_ZNF598/HEL2"/>
</dbReference>
<dbReference type="InterPro" id="IPR044288">
    <property type="entry name" value="ZNF598/HEL2"/>
</dbReference>
<dbReference type="OrthoDB" id="3838338at2759"/>
<evidence type="ECO:0000256" key="10">
    <source>
        <dbReference type="ARBA" id="ARBA00022833"/>
    </source>
</evidence>
<evidence type="ECO:0000313" key="15">
    <source>
        <dbReference type="EMBL" id="KZT71337.1"/>
    </source>
</evidence>
<feature type="compositionally biased region" description="Low complexity" evidence="13">
    <location>
        <begin position="1"/>
        <end position="13"/>
    </location>
</feature>
<dbReference type="EC" id="2.3.2.27" evidence="4"/>
<evidence type="ECO:0000256" key="6">
    <source>
        <dbReference type="ARBA" id="ARBA00022553"/>
    </source>
</evidence>
<dbReference type="PROSITE" id="PS50089">
    <property type="entry name" value="ZF_RING_2"/>
    <property type="match status" value="1"/>
</dbReference>
<feature type="region of interest" description="Disordered" evidence="13">
    <location>
        <begin position="346"/>
        <end position="431"/>
    </location>
</feature>
<feature type="region of interest" description="Disordered" evidence="13">
    <location>
        <begin position="672"/>
        <end position="738"/>
    </location>
</feature>
<dbReference type="GO" id="GO:0061630">
    <property type="term" value="F:ubiquitin protein ligase activity"/>
    <property type="evidence" value="ECO:0007669"/>
    <property type="project" value="UniProtKB-EC"/>
</dbReference>
<feature type="domain" description="RING-type" evidence="14">
    <location>
        <begin position="79"/>
        <end position="119"/>
    </location>
</feature>
<dbReference type="PROSITE" id="PS00028">
    <property type="entry name" value="ZINC_FINGER_C2H2_1"/>
    <property type="match status" value="1"/>
</dbReference>
<dbReference type="Proteomes" id="UP000076727">
    <property type="component" value="Unassembled WGS sequence"/>
</dbReference>
<name>A0A165RZB2_9APHY</name>
<comment type="similarity">
    <text evidence="11">Belongs to the ZNF598/HEL2 family.</text>
</comment>
<feature type="compositionally biased region" description="Low complexity" evidence="13">
    <location>
        <begin position="705"/>
        <end position="717"/>
    </location>
</feature>
<evidence type="ECO:0000256" key="5">
    <source>
        <dbReference type="ARBA" id="ARBA00022490"/>
    </source>
</evidence>
<keyword evidence="6" id="KW-0597">Phosphoprotein</keyword>
<dbReference type="GO" id="GO:0043022">
    <property type="term" value="F:ribosome binding"/>
    <property type="evidence" value="ECO:0007669"/>
    <property type="project" value="TreeGrafter"/>
</dbReference>
<dbReference type="InterPro" id="IPR056437">
    <property type="entry name" value="Znf-C2H2_ZNF598/HEL2"/>
</dbReference>
<dbReference type="GO" id="GO:0005737">
    <property type="term" value="C:cytoplasm"/>
    <property type="evidence" value="ECO:0007669"/>
    <property type="project" value="UniProtKB-SubCell"/>
</dbReference>
<evidence type="ECO:0000256" key="3">
    <source>
        <dbReference type="ARBA" id="ARBA00004906"/>
    </source>
</evidence>
<evidence type="ECO:0000259" key="14">
    <source>
        <dbReference type="PROSITE" id="PS50089"/>
    </source>
</evidence>
<dbReference type="PANTHER" id="PTHR22938:SF0">
    <property type="entry name" value="E3 UBIQUITIN-PROTEIN LIGASE ZNF598"/>
    <property type="match status" value="1"/>
</dbReference>
<feature type="compositionally biased region" description="Basic residues" evidence="13">
    <location>
        <begin position="17"/>
        <end position="27"/>
    </location>
</feature>
<dbReference type="SUPFAM" id="SSF57850">
    <property type="entry name" value="RING/U-box"/>
    <property type="match status" value="1"/>
</dbReference>
<dbReference type="Pfam" id="PF25447">
    <property type="entry name" value="RING_ZNF598"/>
    <property type="match status" value="1"/>
</dbReference>
<feature type="compositionally biased region" description="Low complexity" evidence="13">
    <location>
        <begin position="571"/>
        <end position="580"/>
    </location>
</feature>
<evidence type="ECO:0000256" key="1">
    <source>
        <dbReference type="ARBA" id="ARBA00000900"/>
    </source>
</evidence>
<dbReference type="Pfam" id="PF23202">
    <property type="entry name" value="PAH_ZNF598"/>
    <property type="match status" value="1"/>
</dbReference>
<keyword evidence="7" id="KW-0808">Transferase</keyword>
<dbReference type="PANTHER" id="PTHR22938">
    <property type="entry name" value="ZINC FINGER PROTEIN 598"/>
    <property type="match status" value="1"/>
</dbReference>
<dbReference type="STRING" id="1314783.A0A165RZB2"/>
<dbReference type="CDD" id="cd16615">
    <property type="entry name" value="RING-HC_ZNF598"/>
    <property type="match status" value="1"/>
</dbReference>
<gene>
    <name evidence="15" type="ORF">DAEQUDRAFT_724287</name>
</gene>
<dbReference type="AlphaFoldDB" id="A0A165RZB2"/>
<feature type="compositionally biased region" description="Low complexity" evidence="13">
    <location>
        <begin position="609"/>
        <end position="629"/>
    </location>
</feature>
<keyword evidence="5" id="KW-0963">Cytoplasm</keyword>
<keyword evidence="8" id="KW-0479">Metal-binding</keyword>
<evidence type="ECO:0000313" key="16">
    <source>
        <dbReference type="Proteomes" id="UP000076727"/>
    </source>
</evidence>
<evidence type="ECO:0000256" key="13">
    <source>
        <dbReference type="SAM" id="MobiDB-lite"/>
    </source>
</evidence>